<gene>
    <name evidence="24" type="primary">Xdh_1</name>
    <name evidence="23" type="synonym">Xdh_2</name>
    <name evidence="23" type="ORF">g.87496</name>
    <name evidence="24" type="ORF">g.87499</name>
</gene>
<feature type="binding site" evidence="20">
    <location>
        <position position="67"/>
    </location>
    <ligand>
        <name>[2Fe-2S] cluster</name>
        <dbReference type="ChEBI" id="CHEBI:190135"/>
        <label>1</label>
    </ligand>
</feature>
<dbReference type="SMART" id="SM01008">
    <property type="entry name" value="Ald_Xan_dh_C"/>
    <property type="match status" value="1"/>
</dbReference>
<feature type="binding site" evidence="20">
    <location>
        <position position="129"/>
    </location>
    <ligand>
        <name>[2Fe-2S] cluster</name>
        <dbReference type="ChEBI" id="CHEBI:190135"/>
        <label>2</label>
    </ligand>
</feature>
<dbReference type="Gene3D" id="3.90.1170.50">
    <property type="entry name" value="Aldehyde oxidase/xanthine dehydrogenase, a/b hammerhead"/>
    <property type="match status" value="1"/>
</dbReference>
<evidence type="ECO:0000313" key="23">
    <source>
        <dbReference type="EMBL" id="JAQ04979.1"/>
    </source>
</evidence>
<dbReference type="Gene3D" id="1.10.150.120">
    <property type="entry name" value="[2Fe-2S]-binding domain"/>
    <property type="match status" value="1"/>
</dbReference>
<dbReference type="SUPFAM" id="SSF54292">
    <property type="entry name" value="2Fe-2S ferredoxin-like"/>
    <property type="match status" value="1"/>
</dbReference>
<dbReference type="SUPFAM" id="SSF55447">
    <property type="entry name" value="CO dehydrogenase flavoprotein C-terminal domain-like"/>
    <property type="match status" value="1"/>
</dbReference>
<comment type="cofactor">
    <cofactor evidence="1 19">
        <name>FAD</name>
        <dbReference type="ChEBI" id="CHEBI:57692"/>
    </cofactor>
</comment>
<evidence type="ECO:0000256" key="9">
    <source>
        <dbReference type="ARBA" id="ARBA00022827"/>
    </source>
</evidence>
<dbReference type="SUPFAM" id="SSF56176">
    <property type="entry name" value="FAD-binding/transporter-associated domain-like"/>
    <property type="match status" value="1"/>
</dbReference>
<dbReference type="GO" id="GO:0051537">
    <property type="term" value="F:2 iron, 2 sulfur cluster binding"/>
    <property type="evidence" value="ECO:0007669"/>
    <property type="project" value="UniProtKB-KW"/>
</dbReference>
<evidence type="ECO:0000256" key="2">
    <source>
        <dbReference type="ARBA" id="ARBA00004275"/>
    </source>
</evidence>
<evidence type="ECO:0000256" key="16">
    <source>
        <dbReference type="ARBA" id="ARBA00052415"/>
    </source>
</evidence>
<dbReference type="CDD" id="cd00207">
    <property type="entry name" value="fer2"/>
    <property type="match status" value="1"/>
</dbReference>
<feature type="binding site" evidence="20">
    <location>
        <position position="166"/>
    </location>
    <ligand>
        <name>[2Fe-2S] cluster</name>
        <dbReference type="ChEBI" id="CHEBI:190135"/>
        <label>2</label>
    </ligand>
</feature>
<comment type="subcellular location">
    <subcellularLocation>
        <location evidence="2">Peroxisome</location>
    </subcellularLocation>
</comment>
<dbReference type="PIRSF" id="PIRSF000127">
    <property type="entry name" value="Xanthine_DH"/>
    <property type="match status" value="1"/>
</dbReference>
<dbReference type="SUPFAM" id="SSF54665">
    <property type="entry name" value="CO dehydrogenase molybdoprotein N-domain-like"/>
    <property type="match status" value="1"/>
</dbReference>
<name>A0A146MB53_LYGHE</name>
<evidence type="ECO:0000256" key="3">
    <source>
        <dbReference type="ARBA" id="ARBA00006849"/>
    </source>
</evidence>
<dbReference type="InterPro" id="IPR002888">
    <property type="entry name" value="2Fe-2S-bd"/>
</dbReference>
<comment type="similarity">
    <text evidence="3">Belongs to the xanthine dehydrogenase family.</text>
</comment>
<comment type="cofactor">
    <cofactor evidence="15">
        <name>[2Fe-2S] cluster</name>
        <dbReference type="ChEBI" id="CHEBI:190135"/>
    </cofactor>
</comment>
<evidence type="ECO:0000256" key="15">
    <source>
        <dbReference type="ARBA" id="ARBA00034078"/>
    </source>
</evidence>
<organism evidence="24">
    <name type="scientific">Lygus hesperus</name>
    <name type="common">Western plant bug</name>
    <dbReference type="NCBI Taxonomy" id="30085"/>
    <lineage>
        <taxon>Eukaryota</taxon>
        <taxon>Metazoa</taxon>
        <taxon>Ecdysozoa</taxon>
        <taxon>Arthropoda</taxon>
        <taxon>Hexapoda</taxon>
        <taxon>Insecta</taxon>
        <taxon>Pterygota</taxon>
        <taxon>Neoptera</taxon>
        <taxon>Paraneoptera</taxon>
        <taxon>Hemiptera</taxon>
        <taxon>Heteroptera</taxon>
        <taxon>Panheteroptera</taxon>
        <taxon>Cimicomorpha</taxon>
        <taxon>Miridae</taxon>
        <taxon>Mirini</taxon>
        <taxon>Lygus</taxon>
    </lineage>
</organism>
<dbReference type="Pfam" id="PF20256">
    <property type="entry name" value="MoCoBD_2"/>
    <property type="match status" value="1"/>
</dbReference>
<dbReference type="SMART" id="SM01092">
    <property type="entry name" value="CO_deh_flav_C"/>
    <property type="match status" value="1"/>
</dbReference>
<feature type="binding site" evidence="20">
    <location>
        <position position="132"/>
    </location>
    <ligand>
        <name>[2Fe-2S] cluster</name>
        <dbReference type="ChEBI" id="CHEBI:190135"/>
        <label>2</label>
    </ligand>
</feature>
<keyword evidence="6" id="KW-0285">Flavoprotein</keyword>
<dbReference type="PROSITE" id="PS00197">
    <property type="entry name" value="2FE2S_FER_1"/>
    <property type="match status" value="1"/>
</dbReference>
<dbReference type="FunFam" id="3.30.365.10:FF:000001">
    <property type="entry name" value="Xanthine dehydrogenase oxidase"/>
    <property type="match status" value="1"/>
</dbReference>
<feature type="domain" description="FAD-binding PCMH-type" evidence="22">
    <location>
        <begin position="243"/>
        <end position="428"/>
    </location>
</feature>
<dbReference type="SUPFAM" id="SSF47741">
    <property type="entry name" value="CO dehydrogenase ISP C-domain like"/>
    <property type="match status" value="1"/>
</dbReference>
<dbReference type="FunFam" id="3.10.20.30:FF:000012">
    <property type="entry name" value="Xanthine dehydrogenase/oxidase"/>
    <property type="match status" value="1"/>
</dbReference>
<sequence length="1300" mass="142956">MRMGASESLLRSMPETVATMVELNINGKKYTVPTSLPADTSLNAFIREHAHLNGTKFMCLEGGCGACIVSVQSKHPSSGQIVSYSVNSCLVPIFACHGWSVTTVEGLGGKAHGYHKIQQRLAAANGTQCGYCSPGMVMNMHSLLESNPTLTMKDVENSFGGNICRCTGYRPILDAFKSFASDAPPELTQKLADIEDMMCPKSGKICNGSSCGEKCGPATEEIDGGWTVCHNKDDALPNSNNVLVGLQDGSIWRKPSSTKEVFELFDQIGDKSYRMVAGNTGPGVYRLDRDYDVWIDLNGIAELHSSSVTDNGVTLGANISLTEAMTLFYKLAKEKPQHYSYLKTLADHIDLIANVPVRNVGTFAGNLSMKHQHEEFPSDIFLFLEMAGATVVIADKSGMQKEMGLLEYLSTDMDRKLMVKINLPPYDNSSYISRSFKIMPRAQNAHAYVNAGFLIKVDKKDGYKVLEKPRIIFGGIQPKFVHASKSEDFLEGRKLVDEGTLKGVLDVLEKEIVPDHILPDASPEYRRGLAMSLLYKFFLSVDPSRVNDKYKSGGPLLERPVSSAKQDFDTDRNLWPLNKPIPKLEALIQCSGEAEYSNDIPSFPGQLWAQIAVTDRLATVSKIDFSEAKKVPGFWGFYTAKDIPGTNSFIKSDRPEGIERVFVEEGKTADYAGQAVCVVLADSHANAIKAAEKVKISYVNERPPINDVRKIIAEGPKERIKPTHGITPTTSKSNVKYKIKGSWDVPAQYHYTMETHTCVAVPTEDHLEVYPSSQGPTSTQESIMFALSIPANQINMRVRRVGGGYGAKLTRNNHSAVVASLCAYLSRKPVRFVLQLENNMKWAGKRYPVFADYDVGVSETGEIQYLNASVYQDDGSSTNDSAIGGTMAHLPNIYDQSTWNVKGYEVITESAGNSYCRAPGSTEGVALIETIMDHITAVTGKDPIQVRLANMDKASNLDVPTMINDAVESSNYRQRVEEIEKFNKENRWKKRGISLVPMNYPFSFFGGFHGVVSIYSSDGSVAITHGAIEMGQGVNTKVAQVAAYVLGIDVNVISVKPTYNHTSPNDMSTGGSVGSESVAYAVKMCCDQLNERLAPFKKSLGPNAKWLDVIRTAYNSNTDLMATYQFTPNDDVKNYFIYGVTITEVEVDILTGQYHTRRVDLVEDAGQSMSPEVDIGQVEGAFIMATGYWTCEQLVYDPKTGANLTYRTWTYKPPGAKDIPIDFRVTLKKNSTNPTGVLRSKATGEPPFCMAITIPLAIRKALVAARKDSGLPDNWVEMNPPFTAEAIWLNGHTKKDQMVL</sequence>
<dbReference type="Pfam" id="PF00941">
    <property type="entry name" value="FAD_binding_5"/>
    <property type="match status" value="1"/>
</dbReference>
<dbReference type="InterPro" id="IPR000674">
    <property type="entry name" value="Ald_Oxase/Xan_DH_a/b"/>
</dbReference>
<keyword evidence="14" id="KW-0576">Peroxisome</keyword>
<dbReference type="InterPro" id="IPR037165">
    <property type="entry name" value="AldOxase/xan_DH_Mopterin-bd_sf"/>
</dbReference>
<dbReference type="PANTHER" id="PTHR11908:SF132">
    <property type="entry name" value="ALDEHYDE OXIDASE 1-RELATED"/>
    <property type="match status" value="1"/>
</dbReference>
<feature type="binding site" evidence="20">
    <location>
        <position position="64"/>
    </location>
    <ligand>
        <name>[2Fe-2S] cluster</name>
        <dbReference type="ChEBI" id="CHEBI:190135"/>
        <label>1</label>
    </ligand>
</feature>
<dbReference type="Gene3D" id="3.30.365.10">
    <property type="entry name" value="Aldehyde oxidase/xanthine dehydrogenase, molybdopterin binding domain"/>
    <property type="match status" value="4"/>
</dbReference>
<dbReference type="InterPro" id="IPR036318">
    <property type="entry name" value="FAD-bd_PCMH-like_sf"/>
</dbReference>
<feature type="binding site" evidence="20">
    <location>
        <position position="1071"/>
    </location>
    <ligand>
        <name>Mo-molybdopterin</name>
        <dbReference type="ChEBI" id="CHEBI:71302"/>
    </ligand>
    <ligandPart>
        <name>Mo</name>
        <dbReference type="ChEBI" id="CHEBI:28685"/>
    </ligandPart>
</feature>
<dbReference type="InterPro" id="IPR002346">
    <property type="entry name" value="Mopterin_DH_FAD-bd"/>
</dbReference>
<dbReference type="InterPro" id="IPR046867">
    <property type="entry name" value="AldOxase/xan_DH_MoCoBD2"/>
</dbReference>
<evidence type="ECO:0000256" key="8">
    <source>
        <dbReference type="ARBA" id="ARBA00022723"/>
    </source>
</evidence>
<dbReference type="InterPro" id="IPR012675">
    <property type="entry name" value="Beta-grasp_dom_sf"/>
</dbReference>
<dbReference type="InterPro" id="IPR005107">
    <property type="entry name" value="CO_DH_flav_C"/>
</dbReference>
<evidence type="ECO:0000256" key="1">
    <source>
        <dbReference type="ARBA" id="ARBA00001974"/>
    </source>
</evidence>
<dbReference type="InterPro" id="IPR036884">
    <property type="entry name" value="2Fe-2S-bd_dom_sf"/>
</dbReference>
<dbReference type="GO" id="GO:0005777">
    <property type="term" value="C:peroxisome"/>
    <property type="evidence" value="ECO:0007669"/>
    <property type="project" value="UniProtKB-SubCell"/>
</dbReference>
<keyword evidence="9 19" id="KW-0274">FAD</keyword>
<evidence type="ECO:0000256" key="19">
    <source>
        <dbReference type="PIRSR" id="PIRSR000127-2"/>
    </source>
</evidence>
<feature type="domain" description="2Fe-2S ferredoxin-type" evidence="21">
    <location>
        <begin position="19"/>
        <end position="107"/>
    </location>
</feature>
<dbReference type="InterPro" id="IPR016208">
    <property type="entry name" value="Ald_Oxase/xanthine_DH-like"/>
</dbReference>
<evidence type="ECO:0000259" key="21">
    <source>
        <dbReference type="PROSITE" id="PS51085"/>
    </source>
</evidence>
<dbReference type="InterPro" id="IPR006058">
    <property type="entry name" value="2Fe2S_fd_BS"/>
</dbReference>
<dbReference type="GO" id="GO:0005506">
    <property type="term" value="F:iron ion binding"/>
    <property type="evidence" value="ECO:0007669"/>
    <property type="project" value="InterPro"/>
</dbReference>
<reference evidence="24" key="1">
    <citation type="journal article" date="2016" name="Gigascience">
        <title>De novo construction of an expanded transcriptome assembly for the western tarnished plant bug, Lygus hesperus.</title>
        <authorList>
            <person name="Tassone E.E."/>
            <person name="Geib S.M."/>
            <person name="Hall B."/>
            <person name="Fabrick J.A."/>
            <person name="Brent C.S."/>
            <person name="Hull J.J."/>
        </authorList>
    </citation>
    <scope>NUCLEOTIDE SEQUENCE</scope>
</reference>
<evidence type="ECO:0000256" key="7">
    <source>
        <dbReference type="ARBA" id="ARBA00022714"/>
    </source>
</evidence>
<dbReference type="GO" id="GO:0071949">
    <property type="term" value="F:FAD binding"/>
    <property type="evidence" value="ECO:0007669"/>
    <property type="project" value="InterPro"/>
</dbReference>
<feature type="binding site" evidence="20">
    <location>
        <position position="164"/>
    </location>
    <ligand>
        <name>[2Fe-2S] cluster</name>
        <dbReference type="ChEBI" id="CHEBI:190135"/>
        <label>2</label>
    </ligand>
</feature>
<keyword evidence="7 20" id="KW-0001">2Fe-2S</keyword>
<evidence type="ECO:0000256" key="14">
    <source>
        <dbReference type="ARBA" id="ARBA00023140"/>
    </source>
</evidence>
<feature type="binding site" evidence="20">
    <location>
        <position position="89"/>
    </location>
    <ligand>
        <name>[2Fe-2S] cluster</name>
        <dbReference type="ChEBI" id="CHEBI:190135"/>
        <label>1</label>
    </ligand>
</feature>
<evidence type="ECO:0000256" key="20">
    <source>
        <dbReference type="PIRSR" id="PIRSR000127-3"/>
    </source>
</evidence>
<accession>A0A146MB53</accession>
<dbReference type="InterPro" id="IPR036856">
    <property type="entry name" value="Ald_Oxase/Xan_DH_a/b_sf"/>
</dbReference>
<keyword evidence="11 20" id="KW-0408">Iron</keyword>
<dbReference type="FunFam" id="3.30.365.10:FF:000008">
    <property type="entry name" value="Aldehyde oxidase1"/>
    <property type="match status" value="1"/>
</dbReference>
<evidence type="ECO:0000256" key="12">
    <source>
        <dbReference type="ARBA" id="ARBA00023014"/>
    </source>
</evidence>
<evidence type="ECO:0000256" key="6">
    <source>
        <dbReference type="ARBA" id="ARBA00022630"/>
    </source>
</evidence>
<evidence type="ECO:0000256" key="11">
    <source>
        <dbReference type="ARBA" id="ARBA00023004"/>
    </source>
</evidence>
<evidence type="ECO:0000256" key="17">
    <source>
        <dbReference type="ARBA" id="ARBA00072265"/>
    </source>
</evidence>
<dbReference type="EMBL" id="GDHC01001960">
    <property type="protein sequence ID" value="JAQ16669.1"/>
    <property type="molecule type" value="Transcribed_RNA"/>
</dbReference>
<evidence type="ECO:0000313" key="24">
    <source>
        <dbReference type="EMBL" id="JAQ16669.1"/>
    </source>
</evidence>
<dbReference type="PROSITE" id="PS51387">
    <property type="entry name" value="FAD_PCMH"/>
    <property type="match status" value="1"/>
</dbReference>
<feature type="active site" description="Proton acceptor" evidence="18">
    <location>
        <position position="1245"/>
    </location>
</feature>
<dbReference type="Gene3D" id="3.30.465.10">
    <property type="match status" value="1"/>
</dbReference>
<dbReference type="Pfam" id="PF03450">
    <property type="entry name" value="CO_deh_flav_C"/>
    <property type="match status" value="1"/>
</dbReference>
<dbReference type="GO" id="GO:0050302">
    <property type="term" value="F:indole-3-acetaldehyde oxidase activity"/>
    <property type="evidence" value="ECO:0007669"/>
    <property type="project" value="UniProtKB-EC"/>
</dbReference>
<dbReference type="Gene3D" id="3.10.20.30">
    <property type="match status" value="1"/>
</dbReference>
<comment type="cofactor">
    <cofactor evidence="20">
        <name>Mo-molybdopterin</name>
        <dbReference type="ChEBI" id="CHEBI:71302"/>
    </cofactor>
    <text evidence="20">Binds 1 Mo-molybdopterin (Mo-MPT) cofactor per subunit.</text>
</comment>
<keyword evidence="13" id="KW-0520">NAD</keyword>
<dbReference type="InterPro" id="IPR001041">
    <property type="entry name" value="2Fe-2S_ferredoxin-type"/>
</dbReference>
<evidence type="ECO:0000256" key="4">
    <source>
        <dbReference type="ARBA" id="ARBA00011738"/>
    </source>
</evidence>
<proteinExistence type="inferred from homology"/>
<feature type="binding site" evidence="20">
    <location>
        <position position="59"/>
    </location>
    <ligand>
        <name>[2Fe-2S] cluster</name>
        <dbReference type="ChEBI" id="CHEBI:190135"/>
        <label>1</label>
    </ligand>
</feature>
<feature type="binding site" evidence="20">
    <location>
        <position position="774"/>
    </location>
    <ligand>
        <name>Mo-molybdopterin</name>
        <dbReference type="ChEBI" id="CHEBI:71302"/>
    </ligand>
    <ligandPart>
        <name>Mo</name>
        <dbReference type="ChEBI" id="CHEBI:28685"/>
    </ligandPart>
</feature>
<dbReference type="Pfam" id="PF01315">
    <property type="entry name" value="Ald_Xan_dh_C"/>
    <property type="match status" value="1"/>
</dbReference>
<keyword evidence="12 20" id="KW-0411">Iron-sulfur</keyword>
<feature type="binding site" evidence="20">
    <location>
        <position position="917"/>
    </location>
    <ligand>
        <name>Mo-molybdopterin</name>
        <dbReference type="ChEBI" id="CHEBI:71302"/>
    </ligand>
    <ligandPart>
        <name>Mo</name>
        <dbReference type="ChEBI" id="CHEBI:28685"/>
    </ligandPart>
</feature>
<evidence type="ECO:0000259" key="22">
    <source>
        <dbReference type="PROSITE" id="PS51387"/>
    </source>
</evidence>
<keyword evidence="10" id="KW-0560">Oxidoreductase</keyword>
<dbReference type="InterPro" id="IPR036010">
    <property type="entry name" value="2Fe-2S_ferredoxin-like_sf"/>
</dbReference>
<dbReference type="EMBL" id="GDHC01013650">
    <property type="protein sequence ID" value="JAQ04979.1"/>
    <property type="molecule type" value="Transcribed_RNA"/>
</dbReference>
<comment type="subunit">
    <text evidence="4">Homodimer.</text>
</comment>
<evidence type="ECO:0000256" key="13">
    <source>
        <dbReference type="ARBA" id="ARBA00023027"/>
    </source>
</evidence>
<dbReference type="FunFam" id="3.30.465.10:FF:000013">
    <property type="entry name" value="Aldehyde oxidase"/>
    <property type="match status" value="1"/>
</dbReference>
<keyword evidence="8 20" id="KW-0479">Metal-binding</keyword>
<dbReference type="InterPro" id="IPR016166">
    <property type="entry name" value="FAD-bd_PCMH"/>
</dbReference>
<dbReference type="SUPFAM" id="SSF56003">
    <property type="entry name" value="Molybdenum cofactor-binding domain"/>
    <property type="match status" value="1"/>
</dbReference>
<dbReference type="Pfam" id="PF02738">
    <property type="entry name" value="MoCoBD_1"/>
    <property type="match status" value="1"/>
</dbReference>
<dbReference type="FunFam" id="3.30.390.50:FF:000003">
    <property type="entry name" value="Aldehyde oxidase1"/>
    <property type="match status" value="1"/>
</dbReference>
<comment type="cofactor">
    <cofactor evidence="20">
        <name>[2Fe-2S] cluster</name>
        <dbReference type="ChEBI" id="CHEBI:190135"/>
    </cofactor>
    <text evidence="20">Binds 2 [2Fe-2S] clusters.</text>
</comment>
<evidence type="ECO:0000256" key="5">
    <source>
        <dbReference type="ARBA" id="ARBA00022505"/>
    </source>
</evidence>
<evidence type="ECO:0000256" key="10">
    <source>
        <dbReference type="ARBA" id="ARBA00023002"/>
    </source>
</evidence>
<keyword evidence="5 20" id="KW-0500">Molybdenum</keyword>
<feature type="binding site" evidence="19">
    <location>
        <position position="437"/>
    </location>
    <ligand>
        <name>FAD</name>
        <dbReference type="ChEBI" id="CHEBI:57692"/>
    </ligand>
</feature>
<evidence type="ECO:0000256" key="18">
    <source>
        <dbReference type="PIRSR" id="PIRSR000127-1"/>
    </source>
</evidence>
<dbReference type="InterPro" id="IPR008274">
    <property type="entry name" value="AldOxase/xan_DH_MoCoBD1"/>
</dbReference>
<dbReference type="Gene3D" id="3.30.390.50">
    <property type="entry name" value="CO dehydrogenase flavoprotein, C-terminal domain"/>
    <property type="match status" value="1"/>
</dbReference>
<protein>
    <recommendedName>
        <fullName evidence="17">Indole-3-acetaldehyde oxidase</fullName>
    </recommendedName>
</protein>
<dbReference type="Pfam" id="PF01799">
    <property type="entry name" value="Fer2_2"/>
    <property type="match status" value="1"/>
</dbReference>
<dbReference type="InterPro" id="IPR016169">
    <property type="entry name" value="FAD-bd_PCMH_sub2"/>
</dbReference>
<dbReference type="InterPro" id="IPR036683">
    <property type="entry name" value="CO_DH_flav_C_dom_sf"/>
</dbReference>
<comment type="catalytic activity">
    <reaction evidence="16">
        <text>indole-3-acetaldehyde + O2 + H2O = (indol-3-yl)acetate + H2O2 + H(+)</text>
        <dbReference type="Rhea" id="RHEA:16277"/>
        <dbReference type="ChEBI" id="CHEBI:15377"/>
        <dbReference type="ChEBI" id="CHEBI:15378"/>
        <dbReference type="ChEBI" id="CHEBI:15379"/>
        <dbReference type="ChEBI" id="CHEBI:16240"/>
        <dbReference type="ChEBI" id="CHEBI:18086"/>
        <dbReference type="ChEBI" id="CHEBI:30854"/>
        <dbReference type="EC" id="1.2.3.7"/>
    </reaction>
</comment>
<dbReference type="Pfam" id="PF00111">
    <property type="entry name" value="Fer2"/>
    <property type="match status" value="1"/>
</dbReference>
<dbReference type="PANTHER" id="PTHR11908">
    <property type="entry name" value="XANTHINE DEHYDROGENASE"/>
    <property type="match status" value="1"/>
</dbReference>
<dbReference type="PROSITE" id="PS51085">
    <property type="entry name" value="2FE2S_FER_2"/>
    <property type="match status" value="1"/>
</dbReference>